<dbReference type="GeneID" id="83639774"/>
<evidence type="ECO:0000256" key="1">
    <source>
        <dbReference type="SAM" id="SignalP"/>
    </source>
</evidence>
<dbReference type="AlphaFoldDB" id="A0A2G5FW95"/>
<comment type="caution">
    <text evidence="2">The sequence shown here is derived from an EMBL/GenBank/DDBJ whole genome shotgun (WGS) entry which is preliminary data.</text>
</comment>
<dbReference type="EMBL" id="NIQU01000001">
    <property type="protein sequence ID" value="PIA72269.1"/>
    <property type="molecule type" value="Genomic_DNA"/>
</dbReference>
<proteinExistence type="predicted"/>
<evidence type="ECO:0000313" key="3">
    <source>
        <dbReference type="Proteomes" id="UP000229504"/>
    </source>
</evidence>
<evidence type="ECO:0008006" key="4">
    <source>
        <dbReference type="Google" id="ProtNLM"/>
    </source>
</evidence>
<name>A0A2G5FW95_9PSED</name>
<dbReference type="Proteomes" id="UP000229504">
    <property type="component" value="Unassembled WGS sequence"/>
</dbReference>
<feature type="signal peptide" evidence="1">
    <location>
        <begin position="1"/>
        <end position="20"/>
    </location>
</feature>
<dbReference type="RefSeq" id="WP_021487809.1">
    <property type="nucleotide sequence ID" value="NZ_NIQU01000001.1"/>
</dbReference>
<protein>
    <recommendedName>
        <fullName evidence="4">Lipoprotein</fullName>
    </recommendedName>
</protein>
<evidence type="ECO:0000313" key="2">
    <source>
        <dbReference type="EMBL" id="PIA72269.1"/>
    </source>
</evidence>
<feature type="chain" id="PRO_5013915559" description="Lipoprotein" evidence="1">
    <location>
        <begin position="21"/>
        <end position="143"/>
    </location>
</feature>
<dbReference type="PROSITE" id="PS51257">
    <property type="entry name" value="PROKAR_LIPOPROTEIN"/>
    <property type="match status" value="1"/>
</dbReference>
<reference evidence="3" key="1">
    <citation type="submission" date="2017-06" db="EMBL/GenBank/DDBJ databases">
        <authorList>
            <person name="Rastogi G."/>
            <person name="Vaishampayan P."/>
            <person name="Seuylemezian A."/>
        </authorList>
    </citation>
    <scope>NUCLEOTIDE SEQUENCE [LARGE SCALE GENOMIC DNA]</scope>
    <source>
        <strain evidence="3">PI11</strain>
    </source>
</reference>
<organism evidence="2 3">
    <name type="scientific">Pseudomonas sediminis</name>
    <dbReference type="NCBI Taxonomy" id="1691904"/>
    <lineage>
        <taxon>Bacteria</taxon>
        <taxon>Pseudomonadati</taxon>
        <taxon>Pseudomonadota</taxon>
        <taxon>Gammaproteobacteria</taxon>
        <taxon>Pseudomonadales</taxon>
        <taxon>Pseudomonadaceae</taxon>
        <taxon>Pseudomonas</taxon>
    </lineage>
</organism>
<keyword evidence="1" id="KW-0732">Signal</keyword>
<gene>
    <name evidence="2" type="ORF">CDO35_04595</name>
</gene>
<accession>A0A2G5FW95</accession>
<sequence length="143" mass="15659">MQYLRTLLIGSLLVITTGCANGLNSVQKAELDSYEARGLAVQEKSPGTGAALGLLPGGGSFYGREYGFGVVNLLFWPLSILWDPISGYDASRAINYNVTKAHVAKLHEREMQELDDQLGSGQLDIAQYTLEKRKVDTKYRAGF</sequence>